<dbReference type="InterPro" id="IPR036133">
    <property type="entry name" value="EB1_C_sf"/>
</dbReference>
<dbReference type="GO" id="GO:0030989">
    <property type="term" value="P:dynein-driven meiotic oscillatory nuclear movement"/>
    <property type="evidence" value="ECO:0007669"/>
    <property type="project" value="EnsemblFungi"/>
</dbReference>
<dbReference type="GO" id="GO:0055028">
    <property type="term" value="C:cortical microtubule"/>
    <property type="evidence" value="ECO:0007669"/>
    <property type="project" value="EnsemblFungi"/>
</dbReference>
<dbReference type="GO" id="GO:0005880">
    <property type="term" value="C:nuclear microtubule"/>
    <property type="evidence" value="ECO:0007669"/>
    <property type="project" value="EnsemblFungi"/>
</dbReference>
<evidence type="ECO:0000256" key="4">
    <source>
        <dbReference type="ARBA" id="ARBA00023212"/>
    </source>
</evidence>
<dbReference type="Proteomes" id="UP000053958">
    <property type="component" value="Unassembled WGS sequence"/>
</dbReference>
<dbReference type="OrthoDB" id="2119228at2759"/>
<dbReference type="InterPro" id="IPR036872">
    <property type="entry name" value="CH_dom_sf"/>
</dbReference>
<evidence type="ECO:0000256" key="3">
    <source>
        <dbReference type="ARBA" id="ARBA00022701"/>
    </source>
</evidence>
<feature type="region of interest" description="Disordered" evidence="6">
    <location>
        <begin position="95"/>
        <end position="140"/>
    </location>
</feature>
<dbReference type="Gene3D" id="1.10.418.10">
    <property type="entry name" value="Calponin-like domain"/>
    <property type="match status" value="1"/>
</dbReference>
<dbReference type="RefSeq" id="XP_013326246.1">
    <property type="nucleotide sequence ID" value="XM_013470792.1"/>
</dbReference>
<dbReference type="GO" id="GO:0000742">
    <property type="term" value="P:karyogamy involved in conjugation with cellular fusion"/>
    <property type="evidence" value="ECO:0007669"/>
    <property type="project" value="EnsemblFungi"/>
</dbReference>
<name>A0A0F4YN35_RASE3</name>
<feature type="compositionally biased region" description="Acidic residues" evidence="6">
    <location>
        <begin position="238"/>
        <end position="252"/>
    </location>
</feature>
<dbReference type="GO" id="GO:0051285">
    <property type="term" value="C:cell cortex of cell tip"/>
    <property type="evidence" value="ECO:0007669"/>
    <property type="project" value="EnsemblFungi"/>
</dbReference>
<feature type="domain" description="EB1 C-terminal" evidence="7">
    <location>
        <begin position="142"/>
        <end position="219"/>
    </location>
</feature>
<gene>
    <name evidence="8" type="ORF">T310_6385</name>
</gene>
<dbReference type="SUPFAM" id="SSF47576">
    <property type="entry name" value="Calponin-homology domain, CH-domain"/>
    <property type="match status" value="1"/>
</dbReference>
<dbReference type="GO" id="GO:0051315">
    <property type="term" value="P:attachment of mitotic spindle microtubules to kinetochore"/>
    <property type="evidence" value="ECO:0007669"/>
    <property type="project" value="EnsemblFungi"/>
</dbReference>
<dbReference type="EMBL" id="LASV01000332">
    <property type="protein sequence ID" value="KKA19634.1"/>
    <property type="molecule type" value="Genomic_DNA"/>
</dbReference>
<dbReference type="GO" id="GO:0044732">
    <property type="term" value="C:mitotic spindle pole body"/>
    <property type="evidence" value="ECO:0007669"/>
    <property type="project" value="EnsemblFungi"/>
</dbReference>
<evidence type="ECO:0000259" key="7">
    <source>
        <dbReference type="PROSITE" id="PS51230"/>
    </source>
</evidence>
<dbReference type="GO" id="GO:0051010">
    <property type="term" value="F:microtubule plus-end binding"/>
    <property type="evidence" value="ECO:0007669"/>
    <property type="project" value="EnsemblFungi"/>
</dbReference>
<dbReference type="Gene3D" id="1.20.5.1430">
    <property type="match status" value="1"/>
</dbReference>
<feature type="region of interest" description="Disordered" evidence="6">
    <location>
        <begin position="217"/>
        <end position="252"/>
    </location>
</feature>
<keyword evidence="2" id="KW-0963">Cytoplasm</keyword>
<sequence>MTKVEQCGTGCLIRYSVSVPPSAFKHPSECVAAAPLRAPTCIVSDPAPDVFTKHGIDKPIPVEQLVKCRMQDNLEFLQWTKKFWDQHYPGGEYDAVGRRKASGAPPASNAAPPRVATSSTGARRGGTTPTTTGAAARPRVAAGGASNANVAALQQEIAAQKEAIAGLEKERDFYFAKLRDIELLLQSAVEADPELEKDEDSLVKHIQNILYSTEVSPSQVEPVKQRLSRPQEGFEIPPEAEAEAGADELETF</sequence>
<dbReference type="GO" id="GO:0008093">
    <property type="term" value="F:cytoskeletal anchor activity"/>
    <property type="evidence" value="ECO:0007669"/>
    <property type="project" value="EnsemblFungi"/>
</dbReference>
<dbReference type="SUPFAM" id="SSF140612">
    <property type="entry name" value="EB1 dimerisation domain-like"/>
    <property type="match status" value="1"/>
</dbReference>
<reference evidence="8 9" key="1">
    <citation type="submission" date="2015-04" db="EMBL/GenBank/DDBJ databases">
        <authorList>
            <person name="Heijne W.H."/>
            <person name="Fedorova N.D."/>
            <person name="Nierman W.C."/>
            <person name="Vollebregt A.W."/>
            <person name="Zhao Z."/>
            <person name="Wu L."/>
            <person name="Kumar M."/>
            <person name="Stam H."/>
            <person name="van den Berg M.A."/>
            <person name="Pel H.J."/>
        </authorList>
    </citation>
    <scope>NUCLEOTIDE SEQUENCE [LARGE SCALE GENOMIC DNA]</scope>
    <source>
        <strain evidence="8 9">CBS 393.64</strain>
    </source>
</reference>
<dbReference type="GeneID" id="25318687"/>
<dbReference type="GO" id="GO:0061673">
    <property type="term" value="C:mitotic spindle astral microtubule"/>
    <property type="evidence" value="ECO:0007669"/>
    <property type="project" value="EnsemblFungi"/>
</dbReference>
<evidence type="ECO:0000256" key="6">
    <source>
        <dbReference type="SAM" id="MobiDB-lite"/>
    </source>
</evidence>
<dbReference type="GO" id="GO:0000743">
    <property type="term" value="P:nuclear migration involved in conjugation with cellular fusion"/>
    <property type="evidence" value="ECO:0007669"/>
    <property type="project" value="EnsemblFungi"/>
</dbReference>
<evidence type="ECO:0000256" key="1">
    <source>
        <dbReference type="ARBA" id="ARBA00004245"/>
    </source>
</evidence>
<dbReference type="Pfam" id="PF03271">
    <property type="entry name" value="EB1"/>
    <property type="match status" value="1"/>
</dbReference>
<dbReference type="AlphaFoldDB" id="A0A0F4YN35"/>
<evidence type="ECO:0000313" key="8">
    <source>
        <dbReference type="EMBL" id="KKA19634.1"/>
    </source>
</evidence>
<dbReference type="InterPro" id="IPR027328">
    <property type="entry name" value="MAPRE"/>
</dbReference>
<organism evidence="8 9">
    <name type="scientific">Rasamsonia emersonii (strain ATCC 16479 / CBS 393.64 / IMI 116815)</name>
    <dbReference type="NCBI Taxonomy" id="1408163"/>
    <lineage>
        <taxon>Eukaryota</taxon>
        <taxon>Fungi</taxon>
        <taxon>Dikarya</taxon>
        <taxon>Ascomycota</taxon>
        <taxon>Pezizomycotina</taxon>
        <taxon>Eurotiomycetes</taxon>
        <taxon>Eurotiomycetidae</taxon>
        <taxon>Eurotiales</taxon>
        <taxon>Trichocomaceae</taxon>
        <taxon>Rasamsonia</taxon>
    </lineage>
</organism>
<dbReference type="GO" id="GO:0035372">
    <property type="term" value="P:protein localization to microtubule"/>
    <property type="evidence" value="ECO:0007669"/>
    <property type="project" value="EnsemblFungi"/>
</dbReference>
<dbReference type="GO" id="GO:0035371">
    <property type="term" value="C:microtubule plus-end"/>
    <property type="evidence" value="ECO:0007669"/>
    <property type="project" value="EnsemblFungi"/>
</dbReference>
<keyword evidence="9" id="KW-1185">Reference proteome</keyword>
<dbReference type="STRING" id="1408163.A0A0F4YN35"/>
<accession>A0A0F4YN35</accession>
<evidence type="ECO:0000256" key="5">
    <source>
        <dbReference type="PROSITE-ProRule" id="PRU00576"/>
    </source>
</evidence>
<evidence type="ECO:0000313" key="9">
    <source>
        <dbReference type="Proteomes" id="UP000053958"/>
    </source>
</evidence>
<comment type="caution">
    <text evidence="8">The sequence shown here is derived from an EMBL/GenBank/DDBJ whole genome shotgun (WGS) entry which is preliminary data.</text>
</comment>
<proteinExistence type="predicted"/>
<dbReference type="PROSITE" id="PS51230">
    <property type="entry name" value="EB1_C"/>
    <property type="match status" value="1"/>
</dbReference>
<evidence type="ECO:0000256" key="2">
    <source>
        <dbReference type="ARBA" id="ARBA00022490"/>
    </source>
</evidence>
<dbReference type="GO" id="GO:0099609">
    <property type="term" value="F:microtubule lateral binding"/>
    <property type="evidence" value="ECO:0007669"/>
    <property type="project" value="EnsemblFungi"/>
</dbReference>
<keyword evidence="4" id="KW-0206">Cytoskeleton</keyword>
<feature type="compositionally biased region" description="Low complexity" evidence="6">
    <location>
        <begin position="102"/>
        <end position="140"/>
    </location>
</feature>
<keyword evidence="3 5" id="KW-0493">Microtubule</keyword>
<dbReference type="GO" id="GO:0001671">
    <property type="term" value="F:ATPase activator activity"/>
    <property type="evidence" value="ECO:0007669"/>
    <property type="project" value="EnsemblFungi"/>
</dbReference>
<dbReference type="InterPro" id="IPR004953">
    <property type="entry name" value="EB1_C"/>
</dbReference>
<protein>
    <submittedName>
        <fullName evidence="8">Microtubule associated protein</fullName>
    </submittedName>
</protein>
<dbReference type="GO" id="GO:1990023">
    <property type="term" value="C:mitotic spindle midzone"/>
    <property type="evidence" value="ECO:0007669"/>
    <property type="project" value="EnsemblFungi"/>
</dbReference>
<dbReference type="PANTHER" id="PTHR10623">
    <property type="entry name" value="MICROTUBULE-ASSOCIATED PROTEIN RP/EB FAMILY MEMBER"/>
    <property type="match status" value="1"/>
</dbReference>
<comment type="subcellular location">
    <subcellularLocation>
        <location evidence="1">Cytoplasm</location>
        <location evidence="1">Cytoskeleton</location>
    </subcellularLocation>
</comment>